<dbReference type="AlphaFoldDB" id="A0AAU2H065"/>
<gene>
    <name evidence="3" type="ORF">OHV25_12670</name>
</gene>
<dbReference type="InterPro" id="IPR006311">
    <property type="entry name" value="TAT_signal"/>
</dbReference>
<proteinExistence type="predicted"/>
<dbReference type="PRINTS" id="PR00412">
    <property type="entry name" value="EPOXHYDRLASE"/>
</dbReference>
<dbReference type="Pfam" id="PF00561">
    <property type="entry name" value="Abhydrolase_1"/>
    <property type="match status" value="1"/>
</dbReference>
<evidence type="ECO:0000313" key="3">
    <source>
        <dbReference type="EMBL" id="WTU40375.1"/>
    </source>
</evidence>
<reference evidence="3" key="1">
    <citation type="submission" date="2022-10" db="EMBL/GenBank/DDBJ databases">
        <title>The complete genomes of actinobacterial strains from the NBC collection.</title>
        <authorList>
            <person name="Joergensen T.S."/>
            <person name="Alvarez Arevalo M."/>
            <person name="Sterndorff E.B."/>
            <person name="Faurdal D."/>
            <person name="Vuksanovic O."/>
            <person name="Mourched A.-S."/>
            <person name="Charusanti P."/>
            <person name="Shaw S."/>
            <person name="Blin K."/>
            <person name="Weber T."/>
        </authorList>
    </citation>
    <scope>NUCLEOTIDE SEQUENCE</scope>
    <source>
        <strain evidence="3">NBC_00060</strain>
    </source>
</reference>
<dbReference type="GO" id="GO:0016787">
    <property type="term" value="F:hydrolase activity"/>
    <property type="evidence" value="ECO:0007669"/>
    <property type="project" value="UniProtKB-KW"/>
</dbReference>
<dbReference type="InterPro" id="IPR029058">
    <property type="entry name" value="AB_hydrolase_fold"/>
</dbReference>
<dbReference type="SUPFAM" id="SSF53474">
    <property type="entry name" value="alpha/beta-Hydrolases"/>
    <property type="match status" value="1"/>
</dbReference>
<protein>
    <submittedName>
        <fullName evidence="3">Alpha/beta hydrolase</fullName>
    </submittedName>
</protein>
<name>A0AAU2H065_9ACTN</name>
<evidence type="ECO:0000259" key="2">
    <source>
        <dbReference type="Pfam" id="PF00561"/>
    </source>
</evidence>
<sequence>MLLDRRKMISLGAGSTALAMAGGVALAEPASATPRRRVPSDAALARSLSGGFRSRYAHANGVRLHYVTGGSGEPVVLLAGWPQTWWAWRHVMPELARRHHVIAVDIRGMGGSDKPQGGYDKKNMARDVHELVRSLGYSRVNIVGHDMGAMVAFSFAANHPAATRRLSVVDTLHVDETQYDLPLLPRPGKGFNLWWWAFNQVQGLPAELAAGRMRHIVDWLFANSLPDQSLVPDFDREVYAHAYDSPDAVRAGTAWYQAAHQDIADLKTYGKVTAPVLGVGSQLTYDQFRQVLPTLATDVRVVHADRSIHYIPEEQPELLSRELLKFLA</sequence>
<dbReference type="PANTHER" id="PTHR43329">
    <property type="entry name" value="EPOXIDE HYDROLASE"/>
    <property type="match status" value="1"/>
</dbReference>
<dbReference type="InterPro" id="IPR000639">
    <property type="entry name" value="Epox_hydrolase-like"/>
</dbReference>
<feature type="domain" description="AB hydrolase-1" evidence="2">
    <location>
        <begin position="74"/>
        <end position="192"/>
    </location>
</feature>
<keyword evidence="1 3" id="KW-0378">Hydrolase</keyword>
<dbReference type="Gene3D" id="3.40.50.1820">
    <property type="entry name" value="alpha/beta hydrolase"/>
    <property type="match status" value="1"/>
</dbReference>
<dbReference type="PRINTS" id="PR00111">
    <property type="entry name" value="ABHYDROLASE"/>
</dbReference>
<organism evidence="3">
    <name type="scientific">Streptomyces sp. NBC_00060</name>
    <dbReference type="NCBI Taxonomy" id="2975636"/>
    <lineage>
        <taxon>Bacteria</taxon>
        <taxon>Bacillati</taxon>
        <taxon>Actinomycetota</taxon>
        <taxon>Actinomycetes</taxon>
        <taxon>Kitasatosporales</taxon>
        <taxon>Streptomycetaceae</taxon>
        <taxon>Streptomyces</taxon>
    </lineage>
</organism>
<dbReference type="EMBL" id="CP108253">
    <property type="protein sequence ID" value="WTU40375.1"/>
    <property type="molecule type" value="Genomic_DNA"/>
</dbReference>
<dbReference type="InterPro" id="IPR000073">
    <property type="entry name" value="AB_hydrolase_1"/>
</dbReference>
<evidence type="ECO:0000256" key="1">
    <source>
        <dbReference type="ARBA" id="ARBA00022801"/>
    </source>
</evidence>
<accession>A0AAU2H065</accession>
<dbReference type="PROSITE" id="PS51318">
    <property type="entry name" value="TAT"/>
    <property type="match status" value="1"/>
</dbReference>